<reference evidence="2" key="1">
    <citation type="submission" date="2021-06" db="EMBL/GenBank/DDBJ databases">
        <authorList>
            <person name="Kallberg Y."/>
            <person name="Tangrot J."/>
            <person name="Rosling A."/>
        </authorList>
    </citation>
    <scope>NUCLEOTIDE SEQUENCE</scope>
    <source>
        <strain evidence="2">UK204</strain>
    </source>
</reference>
<name>A0A9N9HA97_9GLOM</name>
<keyword evidence="1" id="KW-0472">Membrane</keyword>
<organism evidence="2 3">
    <name type="scientific">Funneliformis caledonium</name>
    <dbReference type="NCBI Taxonomy" id="1117310"/>
    <lineage>
        <taxon>Eukaryota</taxon>
        <taxon>Fungi</taxon>
        <taxon>Fungi incertae sedis</taxon>
        <taxon>Mucoromycota</taxon>
        <taxon>Glomeromycotina</taxon>
        <taxon>Glomeromycetes</taxon>
        <taxon>Glomerales</taxon>
        <taxon>Glomeraceae</taxon>
        <taxon>Funneliformis</taxon>
    </lineage>
</organism>
<evidence type="ECO:0000313" key="3">
    <source>
        <dbReference type="Proteomes" id="UP000789570"/>
    </source>
</evidence>
<keyword evidence="1" id="KW-1133">Transmembrane helix</keyword>
<feature type="transmembrane region" description="Helical" evidence="1">
    <location>
        <begin position="629"/>
        <end position="652"/>
    </location>
</feature>
<comment type="caution">
    <text evidence="2">The sequence shown here is derived from an EMBL/GenBank/DDBJ whole genome shotgun (WGS) entry which is preliminary data.</text>
</comment>
<evidence type="ECO:0000313" key="2">
    <source>
        <dbReference type="EMBL" id="CAG8668847.1"/>
    </source>
</evidence>
<gene>
    <name evidence="2" type="ORF">FCALED_LOCUS11920</name>
</gene>
<accession>A0A9N9HA97</accession>
<dbReference type="EMBL" id="CAJVPQ010005361">
    <property type="protein sequence ID" value="CAG8668847.1"/>
    <property type="molecule type" value="Genomic_DNA"/>
</dbReference>
<proteinExistence type="predicted"/>
<keyword evidence="3" id="KW-1185">Reference proteome</keyword>
<sequence>MNQIKSEFIRQIIQLDSLFDLVNEFAGEMENDKKDKFMEKITEIIKTKNDLKRTSIEPLVKNFIEELKSEKLKAEETPKDLTEFCEFESRNKIPELERLFISQIIQLDSLESNEDKLENYVDLVNEFAGKMENDKKDKFIEKITETIKTKNELKRTNIERLVKNLSVELEGLKTKETFEYVNSFAMNKIKSELEEFFIRQIIQLNSLESNEDKLKKFRDLLDEFAGKSEDVDKNESGKDEDVEIDKFIKEITEIINKNNYLQRKIIEPLVKNFIERIIEMIDDKNFMFEDIKDALNGIKDIDKVRPMNIFSEILANSEVFINIVTEVKDDFKKWYDDYDKLKEDRPHKIVLSYFKDRNTDEIDDELTKDILERLTKLKELEKDQWKSKIKELKSHFIKRLKKIEDFSNKNNLDIDISNIETNYTLKNLMNLFYPDIEYEILASKLLNDNAIVILTKFGIFIFHLNKFMRSISLNHFHRMYELEGIIKKIRENVGYLLDVEKADQNNDIYDKFIYGYVLYVKDSNEDFLKYGTALLMFAIEAHDTDLIDDIYKKCLKIFNQDLEANNPRQPYSLDNPPSPTNNDINNLWKLTIPDTNTNMFTGYDTALFSMYLFLTGDSSALSNWEYKSLTFLIVLFSLLIAVYLMNLLIGLLSNAIDNDNNETSYFTQKAKILAEIELFYLFPNQRRWKTWFPDVIYYHADFDETCRKIRELIKENEWDSKQFPEMKQNLLNKLNIQEKSDKDVLDILLKRLKDISEVQNSNERILNEIRNR</sequence>
<evidence type="ECO:0000256" key="1">
    <source>
        <dbReference type="SAM" id="Phobius"/>
    </source>
</evidence>
<keyword evidence="1" id="KW-0812">Transmembrane</keyword>
<protein>
    <submittedName>
        <fullName evidence="2">1384_t:CDS:1</fullName>
    </submittedName>
</protein>
<dbReference type="OrthoDB" id="2352140at2759"/>
<dbReference type="AlphaFoldDB" id="A0A9N9HA97"/>
<dbReference type="Proteomes" id="UP000789570">
    <property type="component" value="Unassembled WGS sequence"/>
</dbReference>